<dbReference type="InterPro" id="IPR009403">
    <property type="entry name" value="UPF0637"/>
</dbReference>
<dbReference type="Gene3D" id="3.30.930.20">
    <property type="entry name" value="Protein of unknown function DUF1054"/>
    <property type="match status" value="1"/>
</dbReference>
<protein>
    <recommendedName>
        <fullName evidence="1">UPF0637 protein KNP414_03944</fullName>
    </recommendedName>
</protein>
<dbReference type="HAMAP" id="MF_01851">
    <property type="entry name" value="UPF0637"/>
    <property type="match status" value="1"/>
</dbReference>
<sequence>MTFSGFTPHDFDTFSIEGLEGRMEAIQSRIQPKFREISEALLQELSVEAGEELHLHIAKHARRKVNAPVDTWMSFSSSKRGYKQLPHFQIGLFDDRVFLWLALIYELPNKANIARTYLNELDSVLSAVPADYMLSADHMKKDADAFGDLGDEGVRRAVERFRDVKKAELLIGRNIPAGSPVLGSGEAFLDTARETFRTLMPLYQLAVRGAGTISDELPVFS</sequence>
<dbReference type="InterPro" id="IPR053707">
    <property type="entry name" value="UPF0637_domain_sf"/>
</dbReference>
<evidence type="ECO:0000256" key="1">
    <source>
        <dbReference type="HAMAP-Rule" id="MF_01851"/>
    </source>
</evidence>
<evidence type="ECO:0000313" key="2">
    <source>
        <dbReference type="EMBL" id="AEI42482.1"/>
    </source>
</evidence>
<organism evidence="2 3">
    <name type="scientific">Paenibacillus mucilaginosus (strain KNP414)</name>
    <dbReference type="NCBI Taxonomy" id="1036673"/>
    <lineage>
        <taxon>Bacteria</taxon>
        <taxon>Bacillati</taxon>
        <taxon>Bacillota</taxon>
        <taxon>Bacilli</taxon>
        <taxon>Bacillales</taxon>
        <taxon>Paenibacillaceae</taxon>
        <taxon>Paenibacillus</taxon>
    </lineage>
</organism>
<dbReference type="EMBL" id="CP002869">
    <property type="protein sequence ID" value="AEI42482.1"/>
    <property type="molecule type" value="Genomic_DNA"/>
</dbReference>
<gene>
    <name evidence="2" type="ordered locus">KNP414_03944</name>
</gene>
<dbReference type="RefSeq" id="WP_013917638.1">
    <property type="nucleotide sequence ID" value="NC_015690.1"/>
</dbReference>
<comment type="similarity">
    <text evidence="1">Belongs to the UPF0637 family.</text>
</comment>
<accession>F8F934</accession>
<dbReference type="Proteomes" id="UP000006620">
    <property type="component" value="Chromosome"/>
</dbReference>
<dbReference type="Pfam" id="PF06335">
    <property type="entry name" value="DUF1054"/>
    <property type="match status" value="1"/>
</dbReference>
<name>F8F934_PAEMK</name>
<dbReference type="HOGENOM" id="CLU_096059_0_0_9"/>
<dbReference type="PATRIC" id="fig|1036673.3.peg.3623"/>
<dbReference type="AlphaFoldDB" id="F8F934"/>
<reference evidence="2 3" key="2">
    <citation type="journal article" date="2013" name="Genome Announc.">
        <title>Genome Sequence of Growth-Improving Paenibacillus mucilaginosus Strain KNP414.</title>
        <authorList>
            <person name="Lu J.J."/>
            <person name="Wang J.F."/>
            <person name="Hu X.F."/>
        </authorList>
    </citation>
    <scope>NUCLEOTIDE SEQUENCE [LARGE SCALE GENOMIC DNA]</scope>
    <source>
        <strain evidence="2 3">KNP414</strain>
    </source>
</reference>
<dbReference type="KEGG" id="pms:KNP414_03944"/>
<dbReference type="PIRSF" id="PIRSF021332">
    <property type="entry name" value="DUF1054"/>
    <property type="match status" value="1"/>
</dbReference>
<reference evidence="3" key="1">
    <citation type="submission" date="2011-06" db="EMBL/GenBank/DDBJ databases">
        <title>Complete genome sequence of Paenibacillus mucilaginosus KNP414.</title>
        <authorList>
            <person name="Wang J."/>
            <person name="Hu S."/>
            <person name="Hu X."/>
            <person name="Zhang B."/>
            <person name="Dong D."/>
            <person name="Zhang S."/>
            <person name="Zhao K."/>
            <person name="Wu D."/>
        </authorList>
    </citation>
    <scope>NUCLEOTIDE SEQUENCE [LARGE SCALE GENOMIC DNA]</scope>
    <source>
        <strain evidence="3">KNP414</strain>
    </source>
</reference>
<evidence type="ECO:0000313" key="3">
    <source>
        <dbReference type="Proteomes" id="UP000006620"/>
    </source>
</evidence>
<proteinExistence type="inferred from homology"/>
<dbReference type="SUPFAM" id="SSF142913">
    <property type="entry name" value="YktB/PF0168-like"/>
    <property type="match status" value="1"/>
</dbReference>